<feature type="transmembrane region" description="Helical" evidence="1">
    <location>
        <begin position="81"/>
        <end position="99"/>
    </location>
</feature>
<keyword evidence="1" id="KW-0472">Membrane</keyword>
<dbReference type="InterPro" id="IPR007492">
    <property type="entry name" value="LytTR_DNA-bd_dom"/>
</dbReference>
<dbReference type="AlphaFoldDB" id="A0AAW9S0H2"/>
<dbReference type="Pfam" id="PF04397">
    <property type="entry name" value="LytTR"/>
    <property type="match status" value="1"/>
</dbReference>
<evidence type="ECO:0000313" key="4">
    <source>
        <dbReference type="Proteomes" id="UP001403385"/>
    </source>
</evidence>
<dbReference type="SMART" id="SM00850">
    <property type="entry name" value="LytTR"/>
    <property type="match status" value="1"/>
</dbReference>
<protein>
    <submittedName>
        <fullName evidence="3">LytTR family DNA-binding domain-containing protein</fullName>
    </submittedName>
</protein>
<dbReference type="EMBL" id="JBDKWZ010000015">
    <property type="protein sequence ID" value="MEN7550677.1"/>
    <property type="molecule type" value="Genomic_DNA"/>
</dbReference>
<accession>A0AAW9S0H2</accession>
<keyword evidence="3" id="KW-0238">DNA-binding</keyword>
<feature type="transmembrane region" description="Helical" evidence="1">
    <location>
        <begin position="7"/>
        <end position="28"/>
    </location>
</feature>
<reference evidence="3 4" key="1">
    <citation type="submission" date="2024-04" db="EMBL/GenBank/DDBJ databases">
        <title>Novel genus in family Flammeovirgaceae.</title>
        <authorList>
            <person name="Nguyen T.H."/>
            <person name="Vuong T.Q."/>
            <person name="Le H."/>
            <person name="Kim S.-G."/>
        </authorList>
    </citation>
    <scope>NUCLEOTIDE SEQUENCE [LARGE SCALE GENOMIC DNA]</scope>
    <source>
        <strain evidence="3 4">JCM 23209</strain>
    </source>
</reference>
<feature type="transmembrane region" description="Helical" evidence="1">
    <location>
        <begin position="40"/>
        <end position="60"/>
    </location>
</feature>
<evidence type="ECO:0000313" key="3">
    <source>
        <dbReference type="EMBL" id="MEN7550677.1"/>
    </source>
</evidence>
<evidence type="ECO:0000259" key="2">
    <source>
        <dbReference type="SMART" id="SM00850"/>
    </source>
</evidence>
<gene>
    <name evidence="3" type="ORF">AAG747_22345</name>
</gene>
<organism evidence="3 4">
    <name type="scientific">Rapidithrix thailandica</name>
    <dbReference type="NCBI Taxonomy" id="413964"/>
    <lineage>
        <taxon>Bacteria</taxon>
        <taxon>Pseudomonadati</taxon>
        <taxon>Bacteroidota</taxon>
        <taxon>Cytophagia</taxon>
        <taxon>Cytophagales</taxon>
        <taxon>Flammeovirgaceae</taxon>
        <taxon>Rapidithrix</taxon>
    </lineage>
</organism>
<dbReference type="RefSeq" id="WP_346823460.1">
    <property type="nucleotide sequence ID" value="NZ_JBDKWZ010000015.1"/>
</dbReference>
<sequence length="268" mass="30529">MNKKTIGIYSTGFLLSFVFILFSGANLTQPSFTFPPDEKLVLSHSLYILLMGISALYAHYQTITPNKPLRFTTVISAYCKGTLYCLPFHLPLTFLAAYFTDNDFSKESETLWGVHLKASLLFIAILNIYFSVLFFLVKKGNTSQKAPGLSLSQGFILGSIGQQTVHIPIDEIVFIKKHKHKVLLYTFDHRKIASPEKFTVISQKLHPAKFHLLSSYFLTRPEAIQHIEPTEGHKYLIRLAEPYNEEVTVSAKEGEAIQEWWHQEIINS</sequence>
<dbReference type="Gene3D" id="2.40.50.1020">
    <property type="entry name" value="LytTr DNA-binding domain"/>
    <property type="match status" value="1"/>
</dbReference>
<dbReference type="GO" id="GO:0003677">
    <property type="term" value="F:DNA binding"/>
    <property type="evidence" value="ECO:0007669"/>
    <property type="project" value="UniProtKB-KW"/>
</dbReference>
<keyword evidence="1" id="KW-0812">Transmembrane</keyword>
<keyword evidence="4" id="KW-1185">Reference proteome</keyword>
<feature type="domain" description="HTH LytTR-type" evidence="2">
    <location>
        <begin position="162"/>
        <end position="262"/>
    </location>
</feature>
<evidence type="ECO:0000256" key="1">
    <source>
        <dbReference type="SAM" id="Phobius"/>
    </source>
</evidence>
<comment type="caution">
    <text evidence="3">The sequence shown here is derived from an EMBL/GenBank/DDBJ whole genome shotgun (WGS) entry which is preliminary data.</text>
</comment>
<feature type="transmembrane region" description="Helical" evidence="1">
    <location>
        <begin position="119"/>
        <end position="137"/>
    </location>
</feature>
<keyword evidence="1" id="KW-1133">Transmembrane helix</keyword>
<dbReference type="Proteomes" id="UP001403385">
    <property type="component" value="Unassembled WGS sequence"/>
</dbReference>
<name>A0AAW9S0H2_9BACT</name>
<proteinExistence type="predicted"/>